<evidence type="ECO:0000313" key="4">
    <source>
        <dbReference type="Proteomes" id="UP000242313"/>
    </source>
</evidence>
<feature type="domain" description="Glycoside hydrolase family 19 catalytic" evidence="1">
    <location>
        <begin position="49"/>
        <end position="148"/>
    </location>
</feature>
<dbReference type="InterPro" id="IPR036366">
    <property type="entry name" value="PGBDSf"/>
</dbReference>
<evidence type="ECO:0000313" key="3">
    <source>
        <dbReference type="EMBL" id="PBK03768.1"/>
    </source>
</evidence>
<dbReference type="InterPro" id="IPR052354">
    <property type="entry name" value="Cell_Wall_Dynamics_Protein"/>
</dbReference>
<dbReference type="AlphaFoldDB" id="A0A2A3MG32"/>
<dbReference type="InterPro" id="IPR002477">
    <property type="entry name" value="Peptidoglycan-bd-like"/>
</dbReference>
<dbReference type="InterPro" id="IPR000726">
    <property type="entry name" value="Glyco_hydro_19_cat"/>
</dbReference>
<dbReference type="InterPro" id="IPR023346">
    <property type="entry name" value="Lysozyme-like_dom_sf"/>
</dbReference>
<dbReference type="GO" id="GO:0016998">
    <property type="term" value="P:cell wall macromolecule catabolic process"/>
    <property type="evidence" value="ECO:0007669"/>
    <property type="project" value="InterPro"/>
</dbReference>
<proteinExistence type="predicted"/>
<evidence type="ECO:0000259" key="1">
    <source>
        <dbReference type="Pfam" id="PF00182"/>
    </source>
</evidence>
<comment type="caution">
    <text evidence="3">The sequence shown here is derived from an EMBL/GenBank/DDBJ whole genome shotgun (WGS) entry which is preliminary data.</text>
</comment>
<sequence>MIPVDGAFILAVSPRFSGARADAQRRIVGDISAAFAPTLALYRIDSRLRIAHFMAQVTHECAGFRTTEEFASGAAYEGRRDLGNTERGDGRRYKGRGLIQLTGRANYRQMGERLRLPLEAEPALAAEPLTSLKIACEYWQTRQINNAADRDDLIRATRLVNGGLNGLDDRRQYLQKAKTALAAMEGLRVSQLQGGTSVALRRGSFGDAVQVLQELLVGRGYRLSIDRDFGPATELAVMQFQQAADLLVDGIVGEKTWAALRSR</sequence>
<dbReference type="Gene3D" id="1.10.530.10">
    <property type="match status" value="1"/>
</dbReference>
<dbReference type="GO" id="GO:0004568">
    <property type="term" value="F:chitinase activity"/>
    <property type="evidence" value="ECO:0007669"/>
    <property type="project" value="InterPro"/>
</dbReference>
<keyword evidence="4" id="KW-1185">Reference proteome</keyword>
<gene>
    <name evidence="3" type="ORF">CNQ84_12790</name>
</gene>
<dbReference type="InterPro" id="IPR036365">
    <property type="entry name" value="PGBD-like_sf"/>
</dbReference>
<dbReference type="GO" id="GO:0006032">
    <property type="term" value="P:chitin catabolic process"/>
    <property type="evidence" value="ECO:0007669"/>
    <property type="project" value="InterPro"/>
</dbReference>
<dbReference type="Pfam" id="PF00182">
    <property type="entry name" value="Glyco_hydro_19"/>
    <property type="match status" value="1"/>
</dbReference>
<dbReference type="PANTHER" id="PTHR34408:SF1">
    <property type="entry name" value="GLYCOSYL HYDROLASE FAMILY 19 DOMAIN-CONTAINING PROTEIN HI_1415"/>
    <property type="match status" value="1"/>
</dbReference>
<organism evidence="3 4">
    <name type="scientific">Pseudomonas abyssi</name>
    <dbReference type="NCBI Taxonomy" id="170540"/>
    <lineage>
        <taxon>Bacteria</taxon>
        <taxon>Pseudomonadati</taxon>
        <taxon>Pseudomonadota</taxon>
        <taxon>Gammaproteobacteria</taxon>
        <taxon>Pseudomonadales</taxon>
        <taxon>Pseudomonadaceae</taxon>
        <taxon>Pseudomonas</taxon>
    </lineage>
</organism>
<dbReference type="Pfam" id="PF01471">
    <property type="entry name" value="PG_binding_1"/>
    <property type="match status" value="1"/>
</dbReference>
<dbReference type="SUPFAM" id="SSF47090">
    <property type="entry name" value="PGBD-like"/>
    <property type="match status" value="1"/>
</dbReference>
<dbReference type="RefSeq" id="WP_096005245.1">
    <property type="nucleotide sequence ID" value="NZ_NTMR01000016.1"/>
</dbReference>
<reference evidence="3 4" key="1">
    <citation type="submission" date="2017-09" db="EMBL/GenBank/DDBJ databases">
        <title>Pseudomonas abyssi sp. nov. isolated from Abyssopelagic Water.</title>
        <authorList>
            <person name="Wei Y."/>
        </authorList>
    </citation>
    <scope>NUCLEOTIDE SEQUENCE [LARGE SCALE GENOMIC DNA]</scope>
    <source>
        <strain evidence="3 4">MT5</strain>
    </source>
</reference>
<dbReference type="Proteomes" id="UP000242313">
    <property type="component" value="Unassembled WGS sequence"/>
</dbReference>
<feature type="domain" description="Peptidoglycan binding-like" evidence="2">
    <location>
        <begin position="206"/>
        <end position="260"/>
    </location>
</feature>
<dbReference type="SUPFAM" id="SSF53955">
    <property type="entry name" value="Lysozyme-like"/>
    <property type="match status" value="1"/>
</dbReference>
<accession>A0A2A3MG32</accession>
<dbReference type="EMBL" id="NTMR01000016">
    <property type="protein sequence ID" value="PBK03768.1"/>
    <property type="molecule type" value="Genomic_DNA"/>
</dbReference>
<name>A0A2A3MG32_9PSED</name>
<evidence type="ECO:0000259" key="2">
    <source>
        <dbReference type="Pfam" id="PF01471"/>
    </source>
</evidence>
<dbReference type="PANTHER" id="PTHR34408">
    <property type="entry name" value="FAMILY PROTEIN, PUTATIVE-RELATED"/>
    <property type="match status" value="1"/>
</dbReference>
<protein>
    <submittedName>
        <fullName evidence="3">Peptidoglycan-binding protein</fullName>
    </submittedName>
</protein>
<dbReference type="Gene3D" id="1.10.101.10">
    <property type="entry name" value="PGBD-like superfamily/PGBD"/>
    <property type="match status" value="1"/>
</dbReference>